<dbReference type="GO" id="GO:0006598">
    <property type="term" value="P:polyamine catabolic process"/>
    <property type="evidence" value="ECO:0007669"/>
    <property type="project" value="TreeGrafter"/>
</dbReference>
<dbReference type="InterPro" id="IPR044668">
    <property type="entry name" value="PuuD-like"/>
</dbReference>
<dbReference type="SUPFAM" id="SSF52317">
    <property type="entry name" value="Class I glutamine amidotransferase-like"/>
    <property type="match status" value="1"/>
</dbReference>
<dbReference type="PANTHER" id="PTHR43235:SF1">
    <property type="entry name" value="GLUTAMINE AMIDOTRANSFERASE PB2B2.05-RELATED"/>
    <property type="match status" value="1"/>
</dbReference>
<accession>A0A0K8MEV1</accession>
<dbReference type="PROSITE" id="PS51273">
    <property type="entry name" value="GATASE_TYPE_1"/>
    <property type="match status" value="1"/>
</dbReference>
<organism evidence="1 2">
    <name type="scientific">Caedimonas varicaedens</name>
    <dbReference type="NCBI Taxonomy" id="1629334"/>
    <lineage>
        <taxon>Bacteria</taxon>
        <taxon>Pseudomonadati</taxon>
        <taxon>Pseudomonadota</taxon>
        <taxon>Alphaproteobacteria</taxon>
        <taxon>Holosporales</taxon>
        <taxon>Caedimonadaceae</taxon>
        <taxon>Caedimonas</taxon>
    </lineage>
</organism>
<dbReference type="OrthoDB" id="9813383at2"/>
<evidence type="ECO:0000313" key="2">
    <source>
        <dbReference type="Proteomes" id="UP000036771"/>
    </source>
</evidence>
<sequence>MKLPVIGMTLDYDTAPTYSSYPWYALKENYITAIEKMGGVPLLIPYVTPQISRYLDMIDGLLIPGGDSDINPQFYGCQERHACVITRDNRAQFELKLAEAALKRDLPMLGICGGQQILNVVLGGTLIQHIPDYVSSCLNHKQTQPRHQPSHTITIAEGTLLKQILGEEIIEVNSRHHQAVEKIGSHIKINAYAPDGVIEGIEVSNQRFCLGVQWHPEYLHTPHDRNLFKAFIAECAKIS</sequence>
<dbReference type="InterPro" id="IPR011697">
    <property type="entry name" value="Peptidase_C26"/>
</dbReference>
<dbReference type="Gene3D" id="3.40.50.880">
    <property type="match status" value="1"/>
</dbReference>
<comment type="caution">
    <text evidence="1">The sequence shown here is derived from an EMBL/GenBank/DDBJ whole genome shotgun (WGS) entry which is preliminary data.</text>
</comment>
<dbReference type="EMBL" id="BBVC01000121">
    <property type="protein sequence ID" value="GAO99056.1"/>
    <property type="molecule type" value="Genomic_DNA"/>
</dbReference>
<dbReference type="GO" id="GO:0016740">
    <property type="term" value="F:transferase activity"/>
    <property type="evidence" value="ECO:0007669"/>
    <property type="project" value="UniProtKB-KW"/>
</dbReference>
<gene>
    <name evidence="1" type="ORF">Cva_01731</name>
</gene>
<dbReference type="GO" id="GO:0005829">
    <property type="term" value="C:cytosol"/>
    <property type="evidence" value="ECO:0007669"/>
    <property type="project" value="TreeGrafter"/>
</dbReference>
<dbReference type="AlphaFoldDB" id="A0A0K8MEV1"/>
<keyword evidence="1" id="KW-0808">Transferase</keyword>
<dbReference type="Pfam" id="PF07722">
    <property type="entry name" value="Peptidase_C26"/>
    <property type="match status" value="1"/>
</dbReference>
<keyword evidence="2" id="KW-1185">Reference proteome</keyword>
<dbReference type="CDD" id="cd01745">
    <property type="entry name" value="GATase1_2"/>
    <property type="match status" value="1"/>
</dbReference>
<dbReference type="STRING" id="1629334.Cva_01731"/>
<dbReference type="GO" id="GO:0033969">
    <property type="term" value="F:gamma-glutamyl-gamma-aminobutyrate hydrolase activity"/>
    <property type="evidence" value="ECO:0007669"/>
    <property type="project" value="TreeGrafter"/>
</dbReference>
<reference evidence="1 2" key="1">
    <citation type="submission" date="2015-03" db="EMBL/GenBank/DDBJ databases">
        <title>Caedibacter varicaedens, whole genome shotgun sequence.</title>
        <authorList>
            <person name="Suzuki H."/>
            <person name="Dapper A.L."/>
            <person name="Gibson A.K."/>
            <person name="Jackson C."/>
            <person name="Lee H."/>
            <person name="Pejaver V.R."/>
            <person name="Doak T."/>
            <person name="Lynch M."/>
        </authorList>
    </citation>
    <scope>NUCLEOTIDE SEQUENCE [LARGE SCALE GENOMIC DNA]</scope>
</reference>
<protein>
    <submittedName>
        <fullName evidence="1">Putative glutamine amidotransferase</fullName>
    </submittedName>
</protein>
<name>A0A0K8MEV1_9PROT</name>
<evidence type="ECO:0000313" key="1">
    <source>
        <dbReference type="EMBL" id="GAO99056.1"/>
    </source>
</evidence>
<proteinExistence type="predicted"/>
<keyword evidence="1" id="KW-0315">Glutamine amidotransferase</keyword>
<dbReference type="Proteomes" id="UP000036771">
    <property type="component" value="Unassembled WGS sequence"/>
</dbReference>
<dbReference type="PANTHER" id="PTHR43235">
    <property type="entry name" value="GLUTAMINE AMIDOTRANSFERASE PB2B2.05-RELATED"/>
    <property type="match status" value="1"/>
</dbReference>
<dbReference type="InterPro" id="IPR029062">
    <property type="entry name" value="Class_I_gatase-like"/>
</dbReference>